<accession>A0ABV9B6M6</accession>
<keyword evidence="2" id="KW-1185">Reference proteome</keyword>
<dbReference type="EMBL" id="JBHSFK010000046">
    <property type="protein sequence ID" value="MFC4506660.1"/>
    <property type="molecule type" value="Genomic_DNA"/>
</dbReference>
<dbReference type="RefSeq" id="WP_381184860.1">
    <property type="nucleotide sequence ID" value="NZ_JBHSFK010000046.1"/>
</dbReference>
<evidence type="ECO:0000313" key="1">
    <source>
        <dbReference type="EMBL" id="MFC4506660.1"/>
    </source>
</evidence>
<sequence>MTAYSLGTAISCDGHDEQTDCPDSAAVPASFRSLTAREVRADGRALGWAYRLRAGHMVDVCPSCAAVPSEVPQPTR</sequence>
<dbReference type="Proteomes" id="UP001595839">
    <property type="component" value="Unassembled WGS sequence"/>
</dbReference>
<comment type="caution">
    <text evidence="1">The sequence shown here is derived from an EMBL/GenBank/DDBJ whole genome shotgun (WGS) entry which is preliminary data.</text>
</comment>
<reference evidence="2" key="1">
    <citation type="journal article" date="2019" name="Int. J. Syst. Evol. Microbiol.">
        <title>The Global Catalogue of Microorganisms (GCM) 10K type strain sequencing project: providing services to taxonomists for standard genome sequencing and annotation.</title>
        <authorList>
            <consortium name="The Broad Institute Genomics Platform"/>
            <consortium name="The Broad Institute Genome Sequencing Center for Infectious Disease"/>
            <person name="Wu L."/>
            <person name="Ma J."/>
        </authorList>
    </citation>
    <scope>NUCLEOTIDE SEQUENCE [LARGE SCALE GENOMIC DNA]</scope>
    <source>
        <strain evidence="2">CGMCC 4.7177</strain>
    </source>
</reference>
<evidence type="ECO:0000313" key="2">
    <source>
        <dbReference type="Proteomes" id="UP001595839"/>
    </source>
</evidence>
<proteinExistence type="predicted"/>
<name>A0ABV9B6M6_9ACTN</name>
<organism evidence="1 2">
    <name type="scientific">Streptomyces vulcanius</name>
    <dbReference type="NCBI Taxonomy" id="1441876"/>
    <lineage>
        <taxon>Bacteria</taxon>
        <taxon>Bacillati</taxon>
        <taxon>Actinomycetota</taxon>
        <taxon>Actinomycetes</taxon>
        <taxon>Kitasatosporales</taxon>
        <taxon>Streptomycetaceae</taxon>
        <taxon>Streptomyces</taxon>
    </lineage>
</organism>
<gene>
    <name evidence="1" type="ORF">ACFPIH_45675</name>
</gene>
<protein>
    <submittedName>
        <fullName evidence="1">Uncharacterized protein</fullName>
    </submittedName>
</protein>